<keyword evidence="4" id="KW-1185">Reference proteome</keyword>
<comment type="similarity">
    <text evidence="1">Belongs to the amidase family.</text>
</comment>
<dbReference type="GO" id="GO:0003824">
    <property type="term" value="F:catalytic activity"/>
    <property type="evidence" value="ECO:0007669"/>
    <property type="project" value="InterPro"/>
</dbReference>
<dbReference type="Gene3D" id="3.90.1300.10">
    <property type="entry name" value="Amidase signature (AS) domain"/>
    <property type="match status" value="1"/>
</dbReference>
<dbReference type="PANTHER" id="PTHR11895">
    <property type="entry name" value="TRANSAMIDASE"/>
    <property type="match status" value="1"/>
</dbReference>
<dbReference type="InterPro" id="IPR020556">
    <property type="entry name" value="Amidase_CS"/>
</dbReference>
<dbReference type="NCBIfam" id="NF005099">
    <property type="entry name" value="PRK06529.1"/>
    <property type="match status" value="1"/>
</dbReference>
<reference evidence="3 4" key="1">
    <citation type="submission" date="2013-02" db="EMBL/GenBank/DDBJ databases">
        <title>The Genome Sequence of Enterococcus pallens BAA-351.</title>
        <authorList>
            <consortium name="The Broad Institute Genome Sequencing Platform"/>
            <consortium name="The Broad Institute Genome Sequencing Center for Infectious Disease"/>
            <person name="Earl A.M."/>
            <person name="Gilmore M.S."/>
            <person name="Lebreton F."/>
            <person name="Walker B."/>
            <person name="Young S.K."/>
            <person name="Zeng Q."/>
            <person name="Gargeya S."/>
            <person name="Fitzgerald M."/>
            <person name="Haas B."/>
            <person name="Abouelleil A."/>
            <person name="Alvarado L."/>
            <person name="Arachchi H.M."/>
            <person name="Berlin A.M."/>
            <person name="Chapman S.B."/>
            <person name="Dewar J."/>
            <person name="Goldberg J."/>
            <person name="Griggs A."/>
            <person name="Gujja S."/>
            <person name="Hansen M."/>
            <person name="Howarth C."/>
            <person name="Imamovic A."/>
            <person name="Larimer J."/>
            <person name="McCowan C."/>
            <person name="Murphy C."/>
            <person name="Neiman D."/>
            <person name="Pearson M."/>
            <person name="Priest M."/>
            <person name="Roberts A."/>
            <person name="Saif S."/>
            <person name="Shea T."/>
            <person name="Sisk P."/>
            <person name="Sykes S."/>
            <person name="Wortman J."/>
            <person name="Nusbaum C."/>
            <person name="Birren B."/>
        </authorList>
    </citation>
    <scope>NUCLEOTIDE SEQUENCE [LARGE SCALE GENOMIC DNA]</scope>
    <source>
        <strain evidence="3 4">ATCC BAA-351</strain>
    </source>
</reference>
<dbReference type="InterPro" id="IPR000120">
    <property type="entry name" value="Amidase"/>
</dbReference>
<dbReference type="EMBL" id="AJAQ01000001">
    <property type="protein sequence ID" value="EOH97915.1"/>
    <property type="molecule type" value="Genomic_DNA"/>
</dbReference>
<dbReference type="HOGENOM" id="CLU_009600_0_4_9"/>
<evidence type="ECO:0000256" key="1">
    <source>
        <dbReference type="ARBA" id="ARBA00009199"/>
    </source>
</evidence>
<dbReference type="PROSITE" id="PS00571">
    <property type="entry name" value="AMIDASES"/>
    <property type="match status" value="1"/>
</dbReference>
<dbReference type="OrthoDB" id="9811471at2"/>
<dbReference type="eggNOG" id="COG0154">
    <property type="taxonomic scope" value="Bacteria"/>
</dbReference>
<sequence length="487" mass="53410">MKDATYWSEQFKQKEISLAEYYQALSQRIKQENSALNAWVEWSGEELMQQQVADFAIAEDAPFAGVPFPLKMLGGQDKAGWKSTNGSRLLAEIRAHKTSNFTEKIEELGFIPAGKTNAPEFGFKNITDPVLYGPARNPWNTEHSPGGSSGGAAAAVASGIVPIAGASDGGGSIRIPASFCGLIGLKPTRGAMPSGPGGWRGWQGASIDFALTVSMRDTKKLFYALRGNEKAAPYHPPMDEWQSHTTPKSLKIAYLTDSPIGSSVSDEAVKAVQNSLKQLIELGHEVTEIAWPVDGQQLIRSYYSMNAAETSAMFDGIQQRLGRPLTINDMELLTWGIYQYGEKTPVKNYVNALNLWDRAAAAMEQLFTQYDLFLTPTTAFPAPRIDEELQSDNIRERLMNAESLSEEKLASLVYEMFEKSLTLTPFTQLANLTGQPAISLPAHLTAEGLPLGIQFMASKGREDLLLAIGQQLEEQGCFILPEAYRDN</sequence>
<accession>R2SRM5</accession>
<dbReference type="RefSeq" id="WP_010755646.1">
    <property type="nucleotide sequence ID" value="NZ_ASWD01000002.1"/>
</dbReference>
<dbReference type="InterPro" id="IPR036928">
    <property type="entry name" value="AS_sf"/>
</dbReference>
<dbReference type="PANTHER" id="PTHR11895:SF7">
    <property type="entry name" value="GLUTAMYL-TRNA(GLN) AMIDOTRANSFERASE SUBUNIT A, MITOCHONDRIAL"/>
    <property type="match status" value="1"/>
</dbReference>
<dbReference type="Pfam" id="PF01425">
    <property type="entry name" value="Amidase"/>
    <property type="match status" value="1"/>
</dbReference>
<dbReference type="PATRIC" id="fig|1158607.3.peg.588"/>
<evidence type="ECO:0000259" key="2">
    <source>
        <dbReference type="Pfam" id="PF01425"/>
    </source>
</evidence>
<proteinExistence type="inferred from homology"/>
<dbReference type="STRING" id="160454.RV10_GL000879"/>
<protein>
    <recommendedName>
        <fullName evidence="2">Amidase domain-containing protein</fullName>
    </recommendedName>
</protein>
<comment type="caution">
    <text evidence="3">The sequence shown here is derived from an EMBL/GenBank/DDBJ whole genome shotgun (WGS) entry which is preliminary data.</text>
</comment>
<dbReference type="InterPro" id="IPR023631">
    <property type="entry name" value="Amidase_dom"/>
</dbReference>
<dbReference type="AlphaFoldDB" id="R2SRM5"/>
<organism evidence="3 4">
    <name type="scientific">Enterococcus pallens ATCC BAA-351</name>
    <dbReference type="NCBI Taxonomy" id="1158607"/>
    <lineage>
        <taxon>Bacteria</taxon>
        <taxon>Bacillati</taxon>
        <taxon>Bacillota</taxon>
        <taxon>Bacilli</taxon>
        <taxon>Lactobacillales</taxon>
        <taxon>Enterococcaceae</taxon>
        <taxon>Enterococcus</taxon>
    </lineage>
</organism>
<gene>
    <name evidence="3" type="ORF">UAU_00583</name>
</gene>
<name>R2SRM5_9ENTE</name>
<feature type="domain" description="Amidase" evidence="2">
    <location>
        <begin position="23"/>
        <end position="466"/>
    </location>
</feature>
<evidence type="ECO:0000313" key="3">
    <source>
        <dbReference type="EMBL" id="EOH97915.1"/>
    </source>
</evidence>
<dbReference type="SUPFAM" id="SSF75304">
    <property type="entry name" value="Amidase signature (AS) enzymes"/>
    <property type="match status" value="1"/>
</dbReference>
<evidence type="ECO:0000313" key="4">
    <source>
        <dbReference type="Proteomes" id="UP000013782"/>
    </source>
</evidence>
<dbReference type="Proteomes" id="UP000013782">
    <property type="component" value="Unassembled WGS sequence"/>
</dbReference>